<dbReference type="GO" id="GO:0008776">
    <property type="term" value="F:acetate kinase activity"/>
    <property type="evidence" value="ECO:0007669"/>
    <property type="project" value="TreeGrafter"/>
</dbReference>
<evidence type="ECO:0000256" key="3">
    <source>
        <dbReference type="ARBA" id="ARBA00022490"/>
    </source>
</evidence>
<organism evidence="11 12">
    <name type="scientific">Lactonifactor longoviformis DSM 17459</name>
    <dbReference type="NCBI Taxonomy" id="1122155"/>
    <lineage>
        <taxon>Bacteria</taxon>
        <taxon>Bacillati</taxon>
        <taxon>Bacillota</taxon>
        <taxon>Clostridia</taxon>
        <taxon>Eubacteriales</taxon>
        <taxon>Clostridiaceae</taxon>
        <taxon>Lactonifactor</taxon>
    </lineage>
</organism>
<evidence type="ECO:0000256" key="2">
    <source>
        <dbReference type="ARBA" id="ARBA00008748"/>
    </source>
</evidence>
<dbReference type="InterPro" id="IPR011245">
    <property type="entry name" value="Butyrate_kin"/>
</dbReference>
<dbReference type="EMBL" id="FQVI01000029">
    <property type="protein sequence ID" value="SHF45083.1"/>
    <property type="molecule type" value="Genomic_DNA"/>
</dbReference>
<dbReference type="STRING" id="1122155.SAMN02745158_03794"/>
<evidence type="ECO:0000313" key="11">
    <source>
        <dbReference type="EMBL" id="SHF45083.1"/>
    </source>
</evidence>
<dbReference type="GO" id="GO:0006083">
    <property type="term" value="P:acetate metabolic process"/>
    <property type="evidence" value="ECO:0007669"/>
    <property type="project" value="TreeGrafter"/>
</dbReference>
<evidence type="ECO:0000256" key="1">
    <source>
        <dbReference type="ARBA" id="ARBA00004496"/>
    </source>
</evidence>
<dbReference type="GO" id="GO:0005737">
    <property type="term" value="C:cytoplasm"/>
    <property type="evidence" value="ECO:0007669"/>
    <property type="project" value="UniProtKB-SubCell"/>
</dbReference>
<dbReference type="EC" id="2.7.2.7" evidence="9"/>
<evidence type="ECO:0000256" key="5">
    <source>
        <dbReference type="ARBA" id="ARBA00022741"/>
    </source>
</evidence>
<dbReference type="InterPro" id="IPR043129">
    <property type="entry name" value="ATPase_NBD"/>
</dbReference>
<evidence type="ECO:0000313" key="12">
    <source>
        <dbReference type="Proteomes" id="UP000184245"/>
    </source>
</evidence>
<dbReference type="AlphaFoldDB" id="A0A1M5BRB5"/>
<comment type="similarity">
    <text evidence="2 9 10">Belongs to the acetokinase family.</text>
</comment>
<evidence type="ECO:0000256" key="4">
    <source>
        <dbReference type="ARBA" id="ARBA00022679"/>
    </source>
</evidence>
<dbReference type="OrthoDB" id="9771859at2"/>
<evidence type="ECO:0000256" key="7">
    <source>
        <dbReference type="ARBA" id="ARBA00022840"/>
    </source>
</evidence>
<dbReference type="NCBIfam" id="NF002834">
    <property type="entry name" value="PRK03011.1-5"/>
    <property type="match status" value="1"/>
</dbReference>
<keyword evidence="4 9" id="KW-0808">Transferase</keyword>
<dbReference type="RefSeq" id="WP_072854341.1">
    <property type="nucleotide sequence ID" value="NZ_FQVI01000029.1"/>
</dbReference>
<gene>
    <name evidence="9" type="primary">buk</name>
    <name evidence="11" type="ORF">SAMN02745158_03794</name>
</gene>
<evidence type="ECO:0000256" key="10">
    <source>
        <dbReference type="RuleBase" id="RU003835"/>
    </source>
</evidence>
<evidence type="ECO:0000256" key="8">
    <source>
        <dbReference type="ARBA" id="ARBA00048596"/>
    </source>
</evidence>
<dbReference type="PANTHER" id="PTHR21060:SF3">
    <property type="entry name" value="BUTYRATE KINASE 2-RELATED"/>
    <property type="match status" value="1"/>
</dbReference>
<keyword evidence="12" id="KW-1185">Reference proteome</keyword>
<dbReference type="SUPFAM" id="SSF53067">
    <property type="entry name" value="Actin-like ATPase domain"/>
    <property type="match status" value="2"/>
</dbReference>
<dbReference type="CDD" id="cd24011">
    <property type="entry name" value="ASKHA_NBD_BK"/>
    <property type="match status" value="1"/>
</dbReference>
<reference evidence="11 12" key="1">
    <citation type="submission" date="2016-11" db="EMBL/GenBank/DDBJ databases">
        <authorList>
            <person name="Jaros S."/>
            <person name="Januszkiewicz K."/>
            <person name="Wedrychowicz H."/>
        </authorList>
    </citation>
    <scope>NUCLEOTIDE SEQUENCE [LARGE SCALE GENOMIC DNA]</scope>
    <source>
        <strain evidence="11 12">DSM 17459</strain>
    </source>
</reference>
<dbReference type="InterPro" id="IPR023865">
    <property type="entry name" value="Aliphatic_acid_kinase_CS"/>
</dbReference>
<keyword evidence="7 9" id="KW-0067">ATP-binding</keyword>
<keyword evidence="6 9" id="KW-0418">Kinase</keyword>
<name>A0A1M5BRB5_9CLOT</name>
<dbReference type="PROSITE" id="PS01076">
    <property type="entry name" value="ACETATE_KINASE_2"/>
    <property type="match status" value="1"/>
</dbReference>
<dbReference type="GO" id="GO:0047761">
    <property type="term" value="F:butyrate kinase activity"/>
    <property type="evidence" value="ECO:0007669"/>
    <property type="project" value="UniProtKB-UniRule"/>
</dbReference>
<dbReference type="PRINTS" id="PR00471">
    <property type="entry name" value="ACETATEKNASE"/>
</dbReference>
<dbReference type="InterPro" id="IPR000890">
    <property type="entry name" value="Aliphatic_acid_kin_short-chain"/>
</dbReference>
<dbReference type="Pfam" id="PF00871">
    <property type="entry name" value="Acetate_kinase"/>
    <property type="match status" value="1"/>
</dbReference>
<proteinExistence type="inferred from homology"/>
<protein>
    <recommendedName>
        <fullName evidence="9">Probable butyrate kinase</fullName>
        <shortName evidence="9">BK</shortName>
        <ecNumber evidence="9">2.7.2.7</ecNumber>
    </recommendedName>
    <alternativeName>
        <fullName evidence="9">Branched-chain carboxylic acid kinase</fullName>
    </alternativeName>
</protein>
<dbReference type="PIRSF" id="PIRSF036458">
    <property type="entry name" value="Butyrate_kin"/>
    <property type="match status" value="1"/>
</dbReference>
<dbReference type="HAMAP" id="MF_00542">
    <property type="entry name" value="Butyrate_kinase"/>
    <property type="match status" value="1"/>
</dbReference>
<dbReference type="Gene3D" id="3.30.420.40">
    <property type="match status" value="2"/>
</dbReference>
<sequence>MKILVINPGGSSTKFSVFEDRQEILKRNIKHTGEDLQPFPTVFDEYEYRTGIITKMLEEAGHSLDSFACVVGRGGLMRPVPGGTYRVNDRMVEDLKNAVNGEHASNLGAVIARNIGDAIGAPSFVVDPVAVDEMQDVARITGISDLEKKSWFHALNHKAVARKTAEKMGGRYEDFNFIVAHLGSGISIVAHEKGRMIDGSGGRTDGPFSPERSGGLLTYQLIELCYSGRYSREEMVRKVSSCGGMYDYLGTKDMVEVEEMAESGDEKAGLIFRAFTYQVAKEIALYGASLRGKVDRIIFTGGIAYSQKVVSEVSDRISYLAPIEVVPGEMEMEALALGALRVLNHEEEAKEYL</sequence>
<keyword evidence="3 9" id="KW-0963">Cytoplasm</keyword>
<accession>A0A1M5BRB5</accession>
<dbReference type="Proteomes" id="UP000184245">
    <property type="component" value="Unassembled WGS sequence"/>
</dbReference>
<keyword evidence="5 9" id="KW-0547">Nucleotide-binding</keyword>
<dbReference type="NCBIfam" id="TIGR02707">
    <property type="entry name" value="butyr_kinase"/>
    <property type="match status" value="1"/>
</dbReference>
<dbReference type="GO" id="GO:0005524">
    <property type="term" value="F:ATP binding"/>
    <property type="evidence" value="ECO:0007669"/>
    <property type="project" value="UniProtKB-KW"/>
</dbReference>
<dbReference type="PANTHER" id="PTHR21060">
    <property type="entry name" value="ACETATE KINASE"/>
    <property type="match status" value="1"/>
</dbReference>
<evidence type="ECO:0000256" key="6">
    <source>
        <dbReference type="ARBA" id="ARBA00022777"/>
    </source>
</evidence>
<comment type="catalytic activity">
    <reaction evidence="8 9">
        <text>butanoate + ATP = butanoyl phosphate + ADP</text>
        <dbReference type="Rhea" id="RHEA:13585"/>
        <dbReference type="ChEBI" id="CHEBI:17968"/>
        <dbReference type="ChEBI" id="CHEBI:30616"/>
        <dbReference type="ChEBI" id="CHEBI:58079"/>
        <dbReference type="ChEBI" id="CHEBI:456216"/>
        <dbReference type="EC" id="2.7.2.7"/>
    </reaction>
</comment>
<evidence type="ECO:0000256" key="9">
    <source>
        <dbReference type="HAMAP-Rule" id="MF_00542"/>
    </source>
</evidence>
<comment type="subcellular location">
    <subcellularLocation>
        <location evidence="1 9">Cytoplasm</location>
    </subcellularLocation>
</comment>